<feature type="transmembrane region" description="Helical" evidence="5">
    <location>
        <begin position="97"/>
        <end position="118"/>
    </location>
</feature>
<keyword evidence="8" id="KW-1185">Reference proteome</keyword>
<keyword evidence="5" id="KW-0813">Transport</keyword>
<dbReference type="InterPro" id="IPR019820">
    <property type="entry name" value="Sec-indep_translocase_CS"/>
</dbReference>
<evidence type="ECO:0000256" key="6">
    <source>
        <dbReference type="SAM" id="MobiDB-lite"/>
    </source>
</evidence>
<comment type="subunit">
    <text evidence="5">The Tat system comprises two distinct complexes: a TatABC complex, containing multiple copies of TatA, TatB and TatC subunits, and a separate TatA complex, containing only TatA subunits. Substrates initially bind to the TatABC complex, which probably triggers association of the separate TatA complex to form the active translocon.</text>
</comment>
<dbReference type="GO" id="GO:0009977">
    <property type="term" value="F:proton motive force dependent protein transmembrane transporter activity"/>
    <property type="evidence" value="ECO:0007669"/>
    <property type="project" value="TreeGrafter"/>
</dbReference>
<keyword evidence="3 5" id="KW-1133">Transmembrane helix</keyword>
<feature type="transmembrane region" description="Helical" evidence="5">
    <location>
        <begin position="183"/>
        <end position="208"/>
    </location>
</feature>
<dbReference type="InterPro" id="IPR002033">
    <property type="entry name" value="TatC"/>
</dbReference>
<feature type="region of interest" description="Disordered" evidence="6">
    <location>
        <begin position="1"/>
        <end position="21"/>
    </location>
</feature>
<feature type="transmembrane region" description="Helical" evidence="5">
    <location>
        <begin position="130"/>
        <end position="152"/>
    </location>
</feature>
<accession>A0A399QTS0</accession>
<feature type="transmembrane region" description="Helical" evidence="5">
    <location>
        <begin position="38"/>
        <end position="56"/>
    </location>
</feature>
<evidence type="ECO:0000313" key="7">
    <source>
        <dbReference type="EMBL" id="RIJ22160.1"/>
    </source>
</evidence>
<dbReference type="Proteomes" id="UP000265431">
    <property type="component" value="Unassembled WGS sequence"/>
</dbReference>
<dbReference type="PRINTS" id="PR01840">
    <property type="entry name" value="TATCFAMILY"/>
</dbReference>
<proteinExistence type="inferred from homology"/>
<dbReference type="PANTHER" id="PTHR30371:SF0">
    <property type="entry name" value="SEC-INDEPENDENT PROTEIN TRANSLOCASE PROTEIN TATC, CHLOROPLASTIC-RELATED"/>
    <property type="match status" value="1"/>
</dbReference>
<evidence type="ECO:0000256" key="1">
    <source>
        <dbReference type="ARBA" id="ARBA00004141"/>
    </source>
</evidence>
<evidence type="ECO:0000313" key="8">
    <source>
        <dbReference type="Proteomes" id="UP000265431"/>
    </source>
</evidence>
<evidence type="ECO:0000256" key="2">
    <source>
        <dbReference type="ARBA" id="ARBA00022692"/>
    </source>
</evidence>
<keyword evidence="4 5" id="KW-0472">Membrane</keyword>
<organism evidence="7 8">
    <name type="scientific">Henriciella barbarensis</name>
    <dbReference type="NCBI Taxonomy" id="86342"/>
    <lineage>
        <taxon>Bacteria</taxon>
        <taxon>Pseudomonadati</taxon>
        <taxon>Pseudomonadota</taxon>
        <taxon>Alphaproteobacteria</taxon>
        <taxon>Hyphomonadales</taxon>
        <taxon>Hyphomonadaceae</taxon>
        <taxon>Henriciella</taxon>
    </lineage>
</organism>
<dbReference type="AlphaFoldDB" id="A0A399QTS0"/>
<dbReference type="EMBL" id="QWGB01000007">
    <property type="protein sequence ID" value="RIJ22160.1"/>
    <property type="molecule type" value="Genomic_DNA"/>
</dbReference>
<protein>
    <recommendedName>
        <fullName evidence="5">Sec-independent protein translocase protein TatC</fullName>
    </recommendedName>
</protein>
<evidence type="ECO:0000256" key="4">
    <source>
        <dbReference type="ARBA" id="ARBA00023136"/>
    </source>
</evidence>
<dbReference type="GO" id="GO:0033281">
    <property type="term" value="C:TAT protein transport complex"/>
    <property type="evidence" value="ECO:0007669"/>
    <property type="project" value="UniProtKB-UniRule"/>
</dbReference>
<comment type="similarity">
    <text evidence="5">Belongs to the TatC family.</text>
</comment>
<comment type="function">
    <text evidence="5">Part of the twin-arginine translocation (Tat) system that transports large folded proteins containing a characteristic twin-arginine motif in their signal peptide across membranes. Together with TatB, TatC is part of a receptor directly interacting with Tat signal peptides.</text>
</comment>
<evidence type="ECO:0000256" key="3">
    <source>
        <dbReference type="ARBA" id="ARBA00022989"/>
    </source>
</evidence>
<comment type="subcellular location">
    <subcellularLocation>
        <location evidence="5">Cell membrane</location>
        <topology evidence="5">Multi-pass membrane protein</topology>
    </subcellularLocation>
    <subcellularLocation>
        <location evidence="1">Membrane</location>
        <topology evidence="1">Multi-pass membrane protein</topology>
    </subcellularLocation>
</comment>
<keyword evidence="5" id="KW-1003">Cell membrane</keyword>
<keyword evidence="5" id="KW-0653">Protein transport</keyword>
<dbReference type="HAMAP" id="MF_00902">
    <property type="entry name" value="TatC"/>
    <property type="match status" value="1"/>
</dbReference>
<dbReference type="NCBIfam" id="TIGR00945">
    <property type="entry name" value="tatC"/>
    <property type="match status" value="1"/>
</dbReference>
<dbReference type="GO" id="GO:0043953">
    <property type="term" value="P:protein transport by the Tat complex"/>
    <property type="evidence" value="ECO:0007669"/>
    <property type="project" value="UniProtKB-UniRule"/>
</dbReference>
<dbReference type="PROSITE" id="PS01218">
    <property type="entry name" value="TATC"/>
    <property type="match status" value="1"/>
</dbReference>
<dbReference type="GO" id="GO:0065002">
    <property type="term" value="P:intracellular protein transmembrane transport"/>
    <property type="evidence" value="ECO:0007669"/>
    <property type="project" value="TreeGrafter"/>
</dbReference>
<dbReference type="PANTHER" id="PTHR30371">
    <property type="entry name" value="SEC-INDEPENDENT PROTEIN TRANSLOCASE PROTEIN TATC"/>
    <property type="match status" value="1"/>
</dbReference>
<sequence>MSKGMRADEQPNFTDEDGEMESSRAPLLDHLIELRTRLIWSIAALAGAALLCFFFARPLYNILLDPLVKVAELERGETRFELIYTAPLEVFFVELKLALFAGVFVAFPVMGWQIYSFVAPGLYKREKGAVLPFLIAAPVLFLLGALFVYWVMLPLISNFALSFEQQAAEGRAAITPQIKVSEYLSLVMALMLAFGLSFQLPVVLSLLGRAGIIGSDTLRSGRKYAVVGILVAAAFFTPPDLISQVMLAVPVFLLYEISIICVSMMEKKAAEDEAIDTGDN</sequence>
<feature type="transmembrane region" description="Helical" evidence="5">
    <location>
        <begin position="220"/>
        <end position="236"/>
    </location>
</feature>
<dbReference type="RefSeq" id="WP_119380079.1">
    <property type="nucleotide sequence ID" value="NZ_QWGB01000007.1"/>
</dbReference>
<reference evidence="7 8" key="1">
    <citation type="submission" date="2018-08" db="EMBL/GenBank/DDBJ databases">
        <title>Henriciella mobilis sp. nov., isolated from seawater.</title>
        <authorList>
            <person name="Cheng H."/>
            <person name="Wu Y.-H."/>
            <person name="Xu X.-W."/>
            <person name="Guo L.-L."/>
        </authorList>
    </citation>
    <scope>NUCLEOTIDE SEQUENCE [LARGE SCALE GENOMIC DNA]</scope>
    <source>
        <strain evidence="7 8">CCUG66934</strain>
    </source>
</reference>
<evidence type="ECO:0000256" key="5">
    <source>
        <dbReference type="HAMAP-Rule" id="MF_00902"/>
    </source>
</evidence>
<dbReference type="OrthoDB" id="9777044at2"/>
<feature type="transmembrane region" description="Helical" evidence="5">
    <location>
        <begin position="242"/>
        <end position="262"/>
    </location>
</feature>
<keyword evidence="2 5" id="KW-0812">Transmembrane</keyword>
<dbReference type="Pfam" id="PF00902">
    <property type="entry name" value="TatC"/>
    <property type="match status" value="1"/>
</dbReference>
<name>A0A399QTS0_9PROT</name>
<keyword evidence="5" id="KW-0811">Translocation</keyword>
<gene>
    <name evidence="5 7" type="primary">tatC</name>
    <name evidence="7" type="ORF">D1224_11395</name>
</gene>
<comment type="caution">
    <text evidence="7">The sequence shown here is derived from an EMBL/GenBank/DDBJ whole genome shotgun (WGS) entry which is preliminary data.</text>
</comment>